<dbReference type="Proteomes" id="UP000617634">
    <property type="component" value="Unassembled WGS sequence"/>
</dbReference>
<evidence type="ECO:0000256" key="3">
    <source>
        <dbReference type="ARBA" id="ARBA00023277"/>
    </source>
</evidence>
<keyword evidence="3" id="KW-0119">Carbohydrate metabolism</keyword>
<dbReference type="InterPro" id="IPR017853">
    <property type="entry name" value="GH"/>
</dbReference>
<proteinExistence type="inferred from homology"/>
<dbReference type="GO" id="GO:0005975">
    <property type="term" value="P:carbohydrate metabolic process"/>
    <property type="evidence" value="ECO:0007669"/>
    <property type="project" value="InterPro"/>
</dbReference>
<evidence type="ECO:0000256" key="6">
    <source>
        <dbReference type="SAM" id="SignalP"/>
    </source>
</evidence>
<dbReference type="Pfam" id="PF14310">
    <property type="entry name" value="Fn3-like"/>
    <property type="match status" value="1"/>
</dbReference>
<dbReference type="PANTHER" id="PTHR42715:SF10">
    <property type="entry name" value="BETA-GLUCOSIDASE"/>
    <property type="match status" value="1"/>
</dbReference>
<dbReference type="SUPFAM" id="SSF51445">
    <property type="entry name" value="(Trans)glycosidases"/>
    <property type="match status" value="1"/>
</dbReference>
<feature type="signal peptide" evidence="6">
    <location>
        <begin position="1"/>
        <end position="21"/>
    </location>
</feature>
<accession>A0A931HDC9</accession>
<evidence type="ECO:0000256" key="4">
    <source>
        <dbReference type="ARBA" id="ARBA00023295"/>
    </source>
</evidence>
<dbReference type="Gene3D" id="2.60.40.10">
    <property type="entry name" value="Immunoglobulins"/>
    <property type="match status" value="1"/>
</dbReference>
<dbReference type="Gene3D" id="3.20.20.300">
    <property type="entry name" value="Glycoside hydrolase, family 3, N-terminal domain"/>
    <property type="match status" value="1"/>
</dbReference>
<dbReference type="InterPro" id="IPR050288">
    <property type="entry name" value="Cellulose_deg_GH3"/>
</dbReference>
<dbReference type="InterPro" id="IPR001764">
    <property type="entry name" value="Glyco_hydro_3_N"/>
</dbReference>
<protein>
    <submittedName>
        <fullName evidence="8">Glycoside hydrolase family 3 C-terminal domain-containing protein</fullName>
    </submittedName>
</protein>
<dbReference type="GO" id="GO:0004553">
    <property type="term" value="F:hydrolase activity, hydrolyzing O-glycosyl compounds"/>
    <property type="evidence" value="ECO:0007669"/>
    <property type="project" value="InterPro"/>
</dbReference>
<evidence type="ECO:0000313" key="8">
    <source>
        <dbReference type="EMBL" id="MBH0113368.1"/>
    </source>
</evidence>
<evidence type="ECO:0000256" key="1">
    <source>
        <dbReference type="ARBA" id="ARBA00005336"/>
    </source>
</evidence>
<organism evidence="8 9">
    <name type="scientific">Novosphingobium aureum</name>
    <dbReference type="NCBI Taxonomy" id="2792964"/>
    <lineage>
        <taxon>Bacteria</taxon>
        <taxon>Pseudomonadati</taxon>
        <taxon>Pseudomonadota</taxon>
        <taxon>Alphaproteobacteria</taxon>
        <taxon>Sphingomonadales</taxon>
        <taxon>Sphingomonadaceae</taxon>
        <taxon>Novosphingobium</taxon>
    </lineage>
</organism>
<dbReference type="InterPro" id="IPR019800">
    <property type="entry name" value="Glyco_hydro_3_AS"/>
</dbReference>
<dbReference type="EMBL" id="JADZGI010000001">
    <property type="protein sequence ID" value="MBH0113368.1"/>
    <property type="molecule type" value="Genomic_DNA"/>
</dbReference>
<dbReference type="InterPro" id="IPR036881">
    <property type="entry name" value="Glyco_hydro_3_C_sf"/>
</dbReference>
<dbReference type="InterPro" id="IPR026891">
    <property type="entry name" value="Fn3-like"/>
</dbReference>
<evidence type="ECO:0000313" key="9">
    <source>
        <dbReference type="Proteomes" id="UP000617634"/>
    </source>
</evidence>
<keyword evidence="6" id="KW-0732">Signal</keyword>
<keyword evidence="9" id="KW-1185">Reference proteome</keyword>
<name>A0A931HDC9_9SPHN</name>
<feature type="chain" id="PRO_5038015508" evidence="6">
    <location>
        <begin position="22"/>
        <end position="736"/>
    </location>
</feature>
<gene>
    <name evidence="8" type="ORF">I5E68_10455</name>
</gene>
<dbReference type="AlphaFoldDB" id="A0A931HDC9"/>
<evidence type="ECO:0000256" key="5">
    <source>
        <dbReference type="RuleBase" id="RU361161"/>
    </source>
</evidence>
<comment type="similarity">
    <text evidence="1 5">Belongs to the glycosyl hydrolase 3 family.</text>
</comment>
<evidence type="ECO:0000259" key="7">
    <source>
        <dbReference type="SMART" id="SM01217"/>
    </source>
</evidence>
<reference evidence="8" key="1">
    <citation type="submission" date="2020-11" db="EMBL/GenBank/DDBJ databases">
        <title>Novosphingobium aureum sp. nov., a marine bacterium isolated from sediment of a salt flat.</title>
        <authorList>
            <person name="Yoo Y."/>
            <person name="Kim J.-J."/>
        </authorList>
    </citation>
    <scope>NUCLEOTIDE SEQUENCE</scope>
    <source>
        <strain evidence="8">YJ-S2-02</strain>
    </source>
</reference>
<dbReference type="InterPro" id="IPR002772">
    <property type="entry name" value="Glyco_hydro_3_C"/>
</dbReference>
<sequence>MLSRLLACTAITLTFSTPAWAEARDADAVDLAAARERAETTVKAMKQDEKTVITHGIMPLPGAGKAVEIPEDAIIGAGYIHGVPRLGIPALRETDASLGVSWVTGARKDYSTALPSAVGQASTWNDALIEQGGAMIGAEARAKGFNVLLAGGANLARDPRNGRTFEYFSEDPLLTGELAGSAIRGVQSNHIISTIKHFALNGQETGRKFVDVQITPAAAHESDLLAFQIGIEKGQPGSVMCAYNRVMGEQACNSDWLLNDVLKGEWDYPGFVMSDWGAVPSIDAAMNGLDQQSGEQVDPDVFFADKLAAKAKSDPAWAKRLDDMNARILTAIYATGLDKHPAEPGGKIDWDAHAAVTEEVARQGIVLLKNEGILPLAKTAKSIAVIGGYADGGVLSGAGSSQVMGEGGPAARLPVAGSGIWAGFISESYHRSSPMKAMQAIVPEASIKYRQGQYLTDAAELAARSEVAIVFATQWMTEGLDVPDLSLPRGQDALIAAVAAANPNTIVVLETGGPVKMPWLDKVKGVVEAWYPGTRGGEAIASVLFGDANPSGHLPLTFPADESQLPRQRIDGTDWVEPDFGGNPKDGKDDLPANFNIEGSDVGYRWFARTGKKPLFPFGYGLSYTSFAHGTPTLSSMTASVAVTNTGKRQGADVVQLYLVDRAGKAERRLVGYGRVDLAPGASQTVSMKIDPRLLADWKDGKWTIPAGTYTFAAASDAESLGKTVSVKMKARSWKD</sequence>
<dbReference type="PROSITE" id="PS00775">
    <property type="entry name" value="GLYCOSYL_HYDROL_F3"/>
    <property type="match status" value="1"/>
</dbReference>
<dbReference type="PRINTS" id="PR00133">
    <property type="entry name" value="GLHYDRLASE3"/>
</dbReference>
<comment type="caution">
    <text evidence="8">The sequence shown here is derived from an EMBL/GenBank/DDBJ whole genome shotgun (WGS) entry which is preliminary data.</text>
</comment>
<dbReference type="RefSeq" id="WP_197163554.1">
    <property type="nucleotide sequence ID" value="NZ_JADZGI010000001.1"/>
</dbReference>
<keyword evidence="4 5" id="KW-0326">Glycosidase</keyword>
<dbReference type="InterPro" id="IPR013783">
    <property type="entry name" value="Ig-like_fold"/>
</dbReference>
<dbReference type="Gene3D" id="3.40.50.1700">
    <property type="entry name" value="Glycoside hydrolase family 3 C-terminal domain"/>
    <property type="match status" value="1"/>
</dbReference>
<feature type="domain" description="Fibronectin type III-like" evidence="7">
    <location>
        <begin position="653"/>
        <end position="718"/>
    </location>
</feature>
<evidence type="ECO:0000256" key="2">
    <source>
        <dbReference type="ARBA" id="ARBA00022801"/>
    </source>
</evidence>
<dbReference type="InterPro" id="IPR036962">
    <property type="entry name" value="Glyco_hydro_3_N_sf"/>
</dbReference>
<keyword evidence="2 5" id="KW-0378">Hydrolase</keyword>
<dbReference type="Pfam" id="PF00933">
    <property type="entry name" value="Glyco_hydro_3"/>
    <property type="match status" value="1"/>
</dbReference>
<dbReference type="Pfam" id="PF01915">
    <property type="entry name" value="Glyco_hydro_3_C"/>
    <property type="match status" value="1"/>
</dbReference>
<dbReference type="SMART" id="SM01217">
    <property type="entry name" value="Fn3_like"/>
    <property type="match status" value="1"/>
</dbReference>
<dbReference type="PANTHER" id="PTHR42715">
    <property type="entry name" value="BETA-GLUCOSIDASE"/>
    <property type="match status" value="1"/>
</dbReference>
<dbReference type="SUPFAM" id="SSF52279">
    <property type="entry name" value="Beta-D-glucan exohydrolase, C-terminal domain"/>
    <property type="match status" value="1"/>
</dbReference>